<evidence type="ECO:0000313" key="3">
    <source>
        <dbReference type="Proteomes" id="UP000183120"/>
    </source>
</evidence>
<keyword evidence="1" id="KW-1133">Transmembrane helix</keyword>
<sequence length="351" mass="40334">MLNLTEISIKMRKLFIGLSIAFVCYLILKLLIGFAVDYIKSTTPVKTLPPNLRFGILPRPKFINIVNSSSGLNITLENVEGRPPEATTVAKIYSMPNKMLTLLSPERAKQLANKLGFIKEPTHLNPNTYFFSDNNQQKTLSVDITNLNFHMKYDYSLNMKDIFKNIQFESQEITVATINNYLLSNFLFDASLINNLAKVELLHYASESSQLVPVDKIYTADAIRIDYFRNKIDNLRILPPTFDKSYNYVLYTPSQLTNYLEISYTFWPVDYGDYATYPLISSEEAWKELLDGYGFVLNKGNINPNKIVVRKIYIAYYDSQEPQGFLQPIFVFEGDDGFVAYLPAIRPEFLE</sequence>
<comment type="caution">
    <text evidence="2">The sequence shown here is derived from an EMBL/GenBank/DDBJ whole genome shotgun (WGS) entry which is preliminary data.</text>
</comment>
<protein>
    <submittedName>
        <fullName evidence="2">Uncharacterized protein</fullName>
    </submittedName>
</protein>
<dbReference type="EMBL" id="MNUY01000034">
    <property type="protein sequence ID" value="OIO14457.1"/>
    <property type="molecule type" value="Genomic_DNA"/>
</dbReference>
<gene>
    <name evidence="2" type="ORF">AUJ73_02200</name>
</gene>
<evidence type="ECO:0000256" key="1">
    <source>
        <dbReference type="SAM" id="Phobius"/>
    </source>
</evidence>
<dbReference type="STRING" id="1805209.AUJ73_02200"/>
<keyword evidence="1" id="KW-0472">Membrane</keyword>
<proteinExistence type="predicted"/>
<organism evidence="2 3">
    <name type="scientific">Candidatus Gottesmanbacteria bacterium CG1_02_37_22</name>
    <dbReference type="NCBI Taxonomy" id="1805209"/>
    <lineage>
        <taxon>Bacteria</taxon>
        <taxon>Candidatus Gottesmaniibacteriota</taxon>
    </lineage>
</organism>
<keyword evidence="1" id="KW-0812">Transmembrane</keyword>
<feature type="transmembrane region" description="Helical" evidence="1">
    <location>
        <begin position="14"/>
        <end position="36"/>
    </location>
</feature>
<dbReference type="AlphaFoldDB" id="A0A1J4TTA3"/>
<reference evidence="2 3" key="1">
    <citation type="journal article" date="2016" name="Environ. Microbiol.">
        <title>Genomic resolution of a cold subsurface aquifer community provides metabolic insights for novel microbes adapted to high CO concentrations.</title>
        <authorList>
            <person name="Probst A.J."/>
            <person name="Castelle C.J."/>
            <person name="Singh A."/>
            <person name="Brown C.T."/>
            <person name="Anantharaman K."/>
            <person name="Sharon I."/>
            <person name="Hug L.A."/>
            <person name="Burstein D."/>
            <person name="Emerson J.B."/>
            <person name="Thomas B.C."/>
            <person name="Banfield J.F."/>
        </authorList>
    </citation>
    <scope>NUCLEOTIDE SEQUENCE [LARGE SCALE GENOMIC DNA]</scope>
    <source>
        <strain evidence="2">CG1_02_37_22</strain>
    </source>
</reference>
<name>A0A1J4TTA3_9BACT</name>
<evidence type="ECO:0000313" key="2">
    <source>
        <dbReference type="EMBL" id="OIO14457.1"/>
    </source>
</evidence>
<dbReference type="Proteomes" id="UP000183120">
    <property type="component" value="Unassembled WGS sequence"/>
</dbReference>
<accession>A0A1J4TTA3</accession>